<organism evidence="2 3">
    <name type="scientific">Acaulospora morrowiae</name>
    <dbReference type="NCBI Taxonomy" id="94023"/>
    <lineage>
        <taxon>Eukaryota</taxon>
        <taxon>Fungi</taxon>
        <taxon>Fungi incertae sedis</taxon>
        <taxon>Mucoromycota</taxon>
        <taxon>Glomeromycotina</taxon>
        <taxon>Glomeromycetes</taxon>
        <taxon>Diversisporales</taxon>
        <taxon>Acaulosporaceae</taxon>
        <taxon>Acaulospora</taxon>
    </lineage>
</organism>
<dbReference type="EMBL" id="CAJVPV010027430">
    <property type="protein sequence ID" value="CAG8734059.1"/>
    <property type="molecule type" value="Genomic_DNA"/>
</dbReference>
<feature type="non-terminal residue" evidence="2">
    <location>
        <position position="1"/>
    </location>
</feature>
<evidence type="ECO:0000256" key="1">
    <source>
        <dbReference type="SAM" id="Coils"/>
    </source>
</evidence>
<gene>
    <name evidence="2" type="ORF">AMORRO_LOCUS14241</name>
</gene>
<comment type="caution">
    <text evidence="2">The sequence shown here is derived from an EMBL/GenBank/DDBJ whole genome shotgun (WGS) entry which is preliminary data.</text>
</comment>
<keyword evidence="1" id="KW-0175">Coiled coil</keyword>
<evidence type="ECO:0000313" key="2">
    <source>
        <dbReference type="EMBL" id="CAG8734059.1"/>
    </source>
</evidence>
<name>A0A9N9IFX8_9GLOM</name>
<feature type="coiled-coil region" evidence="1">
    <location>
        <begin position="65"/>
        <end position="95"/>
    </location>
</feature>
<dbReference type="AlphaFoldDB" id="A0A9N9IFX8"/>
<proteinExistence type="predicted"/>
<reference evidence="2" key="1">
    <citation type="submission" date="2021-06" db="EMBL/GenBank/DDBJ databases">
        <authorList>
            <person name="Kallberg Y."/>
            <person name="Tangrot J."/>
            <person name="Rosling A."/>
        </authorList>
    </citation>
    <scope>NUCLEOTIDE SEQUENCE</scope>
    <source>
        <strain evidence="2">CL551</strain>
    </source>
</reference>
<dbReference type="Proteomes" id="UP000789342">
    <property type="component" value="Unassembled WGS sequence"/>
</dbReference>
<sequence length="117" mass="13952">NYSLCEKHYNQIVRSSFVKMKSKVDNLSFSDLEEEERKNRKLTDVNDDCGFFNFGVQVSLPDPEYEILFKRIEKLESLNQQLLSEKKTLKRLLNEKLTDKQDHLKLVMEIAKMERHN</sequence>
<dbReference type="OrthoDB" id="2444982at2759"/>
<accession>A0A9N9IFX8</accession>
<keyword evidence="3" id="KW-1185">Reference proteome</keyword>
<feature type="non-terminal residue" evidence="2">
    <location>
        <position position="117"/>
    </location>
</feature>
<evidence type="ECO:0000313" key="3">
    <source>
        <dbReference type="Proteomes" id="UP000789342"/>
    </source>
</evidence>
<protein>
    <submittedName>
        <fullName evidence="2">2908_t:CDS:1</fullName>
    </submittedName>
</protein>